<dbReference type="Proteomes" id="UP000188268">
    <property type="component" value="Unassembled WGS sequence"/>
</dbReference>
<keyword evidence="3" id="KW-0175">Coiled coil</keyword>
<evidence type="ECO:0000256" key="6">
    <source>
        <dbReference type="ARBA" id="ARBA00023242"/>
    </source>
</evidence>
<dbReference type="AlphaFoldDB" id="A0A1R3K1I8"/>
<name>A0A1R3K1I8_COCAP</name>
<dbReference type="GO" id="GO:0003700">
    <property type="term" value="F:DNA-binding transcription factor activity"/>
    <property type="evidence" value="ECO:0007669"/>
    <property type="project" value="InterPro"/>
</dbReference>
<gene>
    <name evidence="8" type="ORF">CCACVL1_03239</name>
</gene>
<dbReference type="OrthoDB" id="6270329at2759"/>
<accession>A0A1R3K1I8</accession>
<evidence type="ECO:0000256" key="2">
    <source>
        <dbReference type="ARBA" id="ARBA00023015"/>
    </source>
</evidence>
<dbReference type="Pfam" id="PF02042">
    <property type="entry name" value="RWP-RK"/>
    <property type="match status" value="1"/>
</dbReference>
<comment type="caution">
    <text evidence="8">The sequence shown here is derived from an EMBL/GenBank/DDBJ whole genome shotgun (WGS) entry which is preliminary data.</text>
</comment>
<proteinExistence type="predicted"/>
<reference evidence="8 9" key="1">
    <citation type="submission" date="2013-09" db="EMBL/GenBank/DDBJ databases">
        <title>Corchorus capsularis genome sequencing.</title>
        <authorList>
            <person name="Alam M."/>
            <person name="Haque M.S."/>
            <person name="Islam M.S."/>
            <person name="Emdad E.M."/>
            <person name="Islam M.M."/>
            <person name="Ahmed B."/>
            <person name="Halim A."/>
            <person name="Hossen Q.M.M."/>
            <person name="Hossain M.Z."/>
            <person name="Ahmed R."/>
            <person name="Khan M.M."/>
            <person name="Islam R."/>
            <person name="Rashid M.M."/>
            <person name="Khan S.A."/>
            <person name="Rahman M.S."/>
            <person name="Alam M."/>
        </authorList>
    </citation>
    <scope>NUCLEOTIDE SEQUENCE [LARGE SCALE GENOMIC DNA]</scope>
    <source>
        <strain evidence="9">cv. CVL-1</strain>
        <tissue evidence="8">Whole seedling</tissue>
    </source>
</reference>
<keyword evidence="5" id="KW-0804">Transcription</keyword>
<feature type="domain" description="RWP-RK" evidence="7">
    <location>
        <begin position="87"/>
        <end position="168"/>
    </location>
</feature>
<evidence type="ECO:0000256" key="5">
    <source>
        <dbReference type="ARBA" id="ARBA00023163"/>
    </source>
</evidence>
<feature type="non-terminal residue" evidence="8">
    <location>
        <position position="1"/>
    </location>
</feature>
<dbReference type="InterPro" id="IPR044607">
    <property type="entry name" value="RKD-like"/>
</dbReference>
<dbReference type="PANTHER" id="PTHR46373">
    <property type="entry name" value="PROTEIN RKD4"/>
    <property type="match status" value="1"/>
</dbReference>
<evidence type="ECO:0000259" key="7">
    <source>
        <dbReference type="PROSITE" id="PS51519"/>
    </source>
</evidence>
<evidence type="ECO:0000256" key="4">
    <source>
        <dbReference type="ARBA" id="ARBA00023125"/>
    </source>
</evidence>
<protein>
    <submittedName>
        <fullName evidence="8">Plant regulator RWP-RK</fullName>
    </submittedName>
</protein>
<evidence type="ECO:0000313" key="8">
    <source>
        <dbReference type="EMBL" id="OMP00943.1"/>
    </source>
</evidence>
<evidence type="ECO:0000313" key="9">
    <source>
        <dbReference type="Proteomes" id="UP000188268"/>
    </source>
</evidence>
<evidence type="ECO:0000256" key="3">
    <source>
        <dbReference type="ARBA" id="ARBA00023054"/>
    </source>
</evidence>
<dbReference type="GO" id="GO:0003677">
    <property type="term" value="F:DNA binding"/>
    <property type="evidence" value="ECO:0007669"/>
    <property type="project" value="UniProtKB-KW"/>
</dbReference>
<dbReference type="PROSITE" id="PS51519">
    <property type="entry name" value="RWP_RK"/>
    <property type="match status" value="1"/>
</dbReference>
<dbReference type="EMBL" id="AWWV01006560">
    <property type="protein sequence ID" value="OMP00943.1"/>
    <property type="molecule type" value="Genomic_DNA"/>
</dbReference>
<dbReference type="PANTHER" id="PTHR46373:SF2">
    <property type="entry name" value="RWP-RK DOMAIN-CONTAINING PROTEIN"/>
    <property type="match status" value="1"/>
</dbReference>
<organism evidence="8 9">
    <name type="scientific">Corchorus capsularis</name>
    <name type="common">Jute</name>
    <dbReference type="NCBI Taxonomy" id="210143"/>
    <lineage>
        <taxon>Eukaryota</taxon>
        <taxon>Viridiplantae</taxon>
        <taxon>Streptophyta</taxon>
        <taxon>Embryophyta</taxon>
        <taxon>Tracheophyta</taxon>
        <taxon>Spermatophyta</taxon>
        <taxon>Magnoliopsida</taxon>
        <taxon>eudicotyledons</taxon>
        <taxon>Gunneridae</taxon>
        <taxon>Pentapetalae</taxon>
        <taxon>rosids</taxon>
        <taxon>malvids</taxon>
        <taxon>Malvales</taxon>
        <taxon>Malvaceae</taxon>
        <taxon>Grewioideae</taxon>
        <taxon>Apeibeae</taxon>
        <taxon>Corchorus</taxon>
    </lineage>
</organism>
<dbReference type="InterPro" id="IPR003035">
    <property type="entry name" value="RWP-RK_dom"/>
</dbReference>
<evidence type="ECO:0000256" key="1">
    <source>
        <dbReference type="ARBA" id="ARBA00004049"/>
    </source>
</evidence>
<dbReference type="Gramene" id="OMP00943">
    <property type="protein sequence ID" value="OMP00943"/>
    <property type="gene ID" value="CCACVL1_03239"/>
</dbReference>
<keyword evidence="6" id="KW-0539">Nucleus</keyword>
<dbReference type="OMA" id="YGDSHGQ"/>
<keyword evidence="9" id="KW-1185">Reference proteome</keyword>
<keyword evidence="2" id="KW-0805">Transcription regulation</keyword>
<sequence length="207" mass="24052">FLDFKDLIDEFALFDNNSSSSATLRPSLNEDMLVDVKPKPVVKTEVDSFELYCDKITYIDDGNSSNALALTVKREYGEVSDWEGEQQIRSICGRKRTTPLELEEIQKFFNFPISQAAKELNVGLTVLKKRCRELKIMRWPHRKIKSLKALIDNVKELGLTDEILMLEEHKKMLEKLPDMELTDRTKRLRQACFKANYKKRRSLGICC</sequence>
<comment type="function">
    <text evidence="1">Putative transcription factor.</text>
</comment>
<keyword evidence="4" id="KW-0238">DNA-binding</keyword>